<dbReference type="STRING" id="619805.SAMN05660477_01795"/>
<keyword evidence="2" id="KW-1185">Reference proteome</keyword>
<evidence type="ECO:0008006" key="3">
    <source>
        <dbReference type="Google" id="ProtNLM"/>
    </source>
</evidence>
<dbReference type="SUPFAM" id="SSF69318">
    <property type="entry name" value="Integrin alpha N-terminal domain"/>
    <property type="match status" value="1"/>
</dbReference>
<reference evidence="1 2" key="1">
    <citation type="submission" date="2017-02" db="EMBL/GenBank/DDBJ databases">
        <authorList>
            <person name="Peterson S.W."/>
        </authorList>
    </citation>
    <scope>NUCLEOTIDE SEQUENCE [LARGE SCALE GENOMIC DNA]</scope>
    <source>
        <strain evidence="1 2">DSM 22323</strain>
    </source>
</reference>
<dbReference type="OrthoDB" id="5993839at2"/>
<dbReference type="EMBL" id="FUYZ01000005">
    <property type="protein sequence ID" value="SKB91057.1"/>
    <property type="molecule type" value="Genomic_DNA"/>
</dbReference>
<dbReference type="Proteomes" id="UP000191112">
    <property type="component" value="Unassembled WGS sequence"/>
</dbReference>
<name>A0A1T5F4A9_9FLAO</name>
<dbReference type="NCBIfam" id="NF047539">
    <property type="entry name" value="XAC2610_fam"/>
    <property type="match status" value="1"/>
</dbReference>
<evidence type="ECO:0000313" key="1">
    <source>
        <dbReference type="EMBL" id="SKB91057.1"/>
    </source>
</evidence>
<proteinExistence type="predicted"/>
<dbReference type="InterPro" id="IPR028994">
    <property type="entry name" value="Integrin_alpha_N"/>
</dbReference>
<gene>
    <name evidence="1" type="ORF">SAMN05660477_01795</name>
</gene>
<evidence type="ECO:0000313" key="2">
    <source>
        <dbReference type="Proteomes" id="UP000191112"/>
    </source>
</evidence>
<dbReference type="RefSeq" id="WP_079667043.1">
    <property type="nucleotide sequence ID" value="NZ_FUYZ01000005.1"/>
</dbReference>
<organism evidence="1 2">
    <name type="scientific">Soonwooa buanensis</name>
    <dbReference type="NCBI Taxonomy" id="619805"/>
    <lineage>
        <taxon>Bacteria</taxon>
        <taxon>Pseudomonadati</taxon>
        <taxon>Bacteroidota</taxon>
        <taxon>Flavobacteriia</taxon>
        <taxon>Flavobacteriales</taxon>
        <taxon>Weeksellaceae</taxon>
        <taxon>Chryseobacterium group</taxon>
        <taxon>Soonwooa</taxon>
    </lineage>
</organism>
<dbReference type="InterPro" id="IPR058087">
    <property type="entry name" value="XAC2610_dom"/>
</dbReference>
<sequence>MKKIVFLPVVVLGQFYFGQYNFNLKNASSRFDAEISVQNCEGDTCSGEGTVNLIDKKTKKHFQTLTSDNLYFYLNKNQKPSVNVIEMYGEQSPLIFGDFNFDGSEDVAIRNGNEGSYGGPSYNVYVYNLTKKQFVLSQELTDLTFENLGMFETDNDRKRIITYAKSGCCYHIKTEYEVVPKKGLLKVYEFEEDAMGGEIVKVTTRNLVKGKWQTKTKTYKINDYYK</sequence>
<dbReference type="AlphaFoldDB" id="A0A1T5F4A9"/>
<accession>A0A1T5F4A9</accession>
<protein>
    <recommendedName>
        <fullName evidence="3">Repeat domain-containing protein</fullName>
    </recommendedName>
</protein>